<dbReference type="AlphaFoldDB" id="A0A2M7UZG4"/>
<keyword evidence="2 7" id="KW-0699">rRNA-binding</keyword>
<evidence type="ECO:0000256" key="4">
    <source>
        <dbReference type="ARBA" id="ARBA00022980"/>
    </source>
</evidence>
<dbReference type="InterPro" id="IPR019927">
    <property type="entry name" value="Ribosomal_uL3_bac/org-type"/>
</dbReference>
<protein>
    <recommendedName>
        <fullName evidence="6 7">Large ribosomal subunit protein uL3</fullName>
    </recommendedName>
</protein>
<dbReference type="PANTHER" id="PTHR11229">
    <property type="entry name" value="50S RIBOSOMAL PROTEIN L3"/>
    <property type="match status" value="1"/>
</dbReference>
<comment type="similarity">
    <text evidence="1 7">Belongs to the universal ribosomal protein uL3 family.</text>
</comment>
<keyword evidence="3 7" id="KW-0694">RNA-binding</keyword>
<dbReference type="PANTHER" id="PTHR11229:SF16">
    <property type="entry name" value="LARGE RIBOSOMAL SUBUNIT PROTEIN UL3C"/>
    <property type="match status" value="1"/>
</dbReference>
<evidence type="ECO:0000256" key="2">
    <source>
        <dbReference type="ARBA" id="ARBA00022730"/>
    </source>
</evidence>
<proteinExistence type="inferred from homology"/>
<keyword evidence="5 7" id="KW-0687">Ribonucleoprotein</keyword>
<dbReference type="Gene3D" id="3.30.160.810">
    <property type="match status" value="1"/>
</dbReference>
<gene>
    <name evidence="7" type="primary">rplC</name>
    <name evidence="8" type="ORF">COX89_02035</name>
</gene>
<dbReference type="GO" id="GO:0022625">
    <property type="term" value="C:cytosolic large ribosomal subunit"/>
    <property type="evidence" value="ECO:0007669"/>
    <property type="project" value="TreeGrafter"/>
</dbReference>
<dbReference type="Proteomes" id="UP000231538">
    <property type="component" value="Unassembled WGS sequence"/>
</dbReference>
<evidence type="ECO:0000313" key="9">
    <source>
        <dbReference type="Proteomes" id="UP000231538"/>
    </source>
</evidence>
<comment type="function">
    <text evidence="7">One of the primary rRNA binding proteins, it binds directly near the 3'-end of the 23S rRNA, where it nucleates assembly of the 50S subunit.</text>
</comment>
<dbReference type="InterPro" id="IPR009000">
    <property type="entry name" value="Transl_B-barrel_sf"/>
</dbReference>
<evidence type="ECO:0000256" key="3">
    <source>
        <dbReference type="ARBA" id="ARBA00022884"/>
    </source>
</evidence>
<keyword evidence="4 7" id="KW-0689">Ribosomal protein</keyword>
<evidence type="ECO:0000256" key="6">
    <source>
        <dbReference type="ARBA" id="ARBA00035243"/>
    </source>
</evidence>
<sequence>MKFILGLKLGMSQIFDEKGKVVPVTLIEAGPCIVTQIKTKEKDGYWAVQIGFGEAKKVTKAIAGHLKKLGKLLFLREFRNKEPKIDDKELKRGERIDVSVFKEGDLVKVTGLSKGKGFAGVVKRWHFSGRPASHGTKHELRTPGSVGVSSVGRVIKGKKMPGRMGFERVTVRNLKIAKVDKEKNLIAVKGAVPGRKGTLLEIRS</sequence>
<dbReference type="InterPro" id="IPR000597">
    <property type="entry name" value="Ribosomal_uL3"/>
</dbReference>
<dbReference type="Pfam" id="PF00297">
    <property type="entry name" value="Ribosomal_L3"/>
    <property type="match status" value="1"/>
</dbReference>
<dbReference type="HAMAP" id="MF_01325_B">
    <property type="entry name" value="Ribosomal_uL3_B"/>
    <property type="match status" value="1"/>
</dbReference>
<comment type="caution">
    <text evidence="8">The sequence shown here is derived from an EMBL/GenBank/DDBJ whole genome shotgun (WGS) entry which is preliminary data.</text>
</comment>
<evidence type="ECO:0000256" key="7">
    <source>
        <dbReference type="HAMAP-Rule" id="MF_01325"/>
    </source>
</evidence>
<evidence type="ECO:0000313" key="8">
    <source>
        <dbReference type="EMBL" id="PIZ89362.1"/>
    </source>
</evidence>
<evidence type="ECO:0000256" key="5">
    <source>
        <dbReference type="ARBA" id="ARBA00023274"/>
    </source>
</evidence>
<dbReference type="GO" id="GO:0006412">
    <property type="term" value="P:translation"/>
    <property type="evidence" value="ECO:0007669"/>
    <property type="project" value="UniProtKB-UniRule"/>
</dbReference>
<organism evidence="8 9">
    <name type="scientific">Candidatus Nealsonbacteria bacterium CG_4_10_14_0_2_um_filter_37_10</name>
    <dbReference type="NCBI Taxonomy" id="1974679"/>
    <lineage>
        <taxon>Bacteria</taxon>
        <taxon>Candidatus Nealsoniibacteriota</taxon>
    </lineage>
</organism>
<evidence type="ECO:0000256" key="1">
    <source>
        <dbReference type="ARBA" id="ARBA00006540"/>
    </source>
</evidence>
<dbReference type="FunFam" id="2.40.30.10:FF:000004">
    <property type="entry name" value="50S ribosomal protein L3"/>
    <property type="match status" value="1"/>
</dbReference>
<comment type="subunit">
    <text evidence="7">Part of the 50S ribosomal subunit. Forms a cluster with proteins L14 and L19.</text>
</comment>
<dbReference type="GO" id="GO:0019843">
    <property type="term" value="F:rRNA binding"/>
    <property type="evidence" value="ECO:0007669"/>
    <property type="project" value="UniProtKB-UniRule"/>
</dbReference>
<dbReference type="NCBIfam" id="TIGR03625">
    <property type="entry name" value="L3_bact"/>
    <property type="match status" value="1"/>
</dbReference>
<accession>A0A2M7UZG4</accession>
<reference evidence="9" key="1">
    <citation type="submission" date="2017-09" db="EMBL/GenBank/DDBJ databases">
        <title>Depth-based differentiation of microbial function through sediment-hosted aquifers and enrichment of novel symbionts in the deep terrestrial subsurface.</title>
        <authorList>
            <person name="Probst A.J."/>
            <person name="Ladd B."/>
            <person name="Jarett J.K."/>
            <person name="Geller-Mcgrath D.E."/>
            <person name="Sieber C.M.K."/>
            <person name="Emerson J.B."/>
            <person name="Anantharaman K."/>
            <person name="Thomas B.C."/>
            <person name="Malmstrom R."/>
            <person name="Stieglmeier M."/>
            <person name="Klingl A."/>
            <person name="Woyke T."/>
            <person name="Ryan C.M."/>
            <person name="Banfield J.F."/>
        </authorList>
    </citation>
    <scope>NUCLEOTIDE SEQUENCE [LARGE SCALE GENOMIC DNA]</scope>
</reference>
<dbReference type="Gene3D" id="2.40.30.10">
    <property type="entry name" value="Translation factors"/>
    <property type="match status" value="1"/>
</dbReference>
<dbReference type="SUPFAM" id="SSF50447">
    <property type="entry name" value="Translation proteins"/>
    <property type="match status" value="1"/>
</dbReference>
<name>A0A2M7UZG4_9BACT</name>
<dbReference type="GO" id="GO:0003735">
    <property type="term" value="F:structural constituent of ribosome"/>
    <property type="evidence" value="ECO:0007669"/>
    <property type="project" value="UniProtKB-UniRule"/>
</dbReference>
<dbReference type="EMBL" id="PFPC01000057">
    <property type="protein sequence ID" value="PIZ89362.1"/>
    <property type="molecule type" value="Genomic_DNA"/>
</dbReference>